<feature type="region of interest" description="Disordered" evidence="1">
    <location>
        <begin position="153"/>
        <end position="191"/>
    </location>
</feature>
<protein>
    <submittedName>
        <fullName evidence="2">Uncharacterized protein</fullName>
    </submittedName>
</protein>
<keyword evidence="3" id="KW-1185">Reference proteome</keyword>
<feature type="non-terminal residue" evidence="2">
    <location>
        <position position="264"/>
    </location>
</feature>
<proteinExistence type="predicted"/>
<gene>
    <name evidence="2" type="ORF">SERLA73DRAFT_181898</name>
</gene>
<evidence type="ECO:0000256" key="1">
    <source>
        <dbReference type="SAM" id="MobiDB-lite"/>
    </source>
</evidence>
<dbReference type="AlphaFoldDB" id="F8PYX6"/>
<accession>F8PYX6</accession>
<evidence type="ECO:0000313" key="2">
    <source>
        <dbReference type="EMBL" id="EGN99089.1"/>
    </source>
</evidence>
<dbReference type="Proteomes" id="UP000008063">
    <property type="component" value="Unassembled WGS sequence"/>
</dbReference>
<name>F8PYX6_SERL3</name>
<feature type="compositionally biased region" description="Low complexity" evidence="1">
    <location>
        <begin position="153"/>
        <end position="162"/>
    </location>
</feature>
<reference evidence="3" key="1">
    <citation type="journal article" date="2011" name="Science">
        <title>The plant cell wall-decomposing machinery underlies the functional diversity of forest fungi.</title>
        <authorList>
            <person name="Eastwood D.C."/>
            <person name="Floudas D."/>
            <person name="Binder M."/>
            <person name="Majcherczyk A."/>
            <person name="Schneider P."/>
            <person name="Aerts A."/>
            <person name="Asiegbu F.O."/>
            <person name="Baker S.E."/>
            <person name="Barry K."/>
            <person name="Bendiksby M."/>
            <person name="Blumentritt M."/>
            <person name="Coutinho P.M."/>
            <person name="Cullen D."/>
            <person name="de Vries R.P."/>
            <person name="Gathman A."/>
            <person name="Goodell B."/>
            <person name="Henrissat B."/>
            <person name="Ihrmark K."/>
            <person name="Kauserud H."/>
            <person name="Kohler A."/>
            <person name="LaButti K."/>
            <person name="Lapidus A."/>
            <person name="Lavin J.L."/>
            <person name="Lee Y.-H."/>
            <person name="Lindquist E."/>
            <person name="Lilly W."/>
            <person name="Lucas S."/>
            <person name="Morin E."/>
            <person name="Murat C."/>
            <person name="Oguiza J.A."/>
            <person name="Park J."/>
            <person name="Pisabarro A.G."/>
            <person name="Riley R."/>
            <person name="Rosling A."/>
            <person name="Salamov A."/>
            <person name="Schmidt O."/>
            <person name="Schmutz J."/>
            <person name="Skrede I."/>
            <person name="Stenlid J."/>
            <person name="Wiebenga A."/>
            <person name="Xie X."/>
            <person name="Kuees U."/>
            <person name="Hibbett D.S."/>
            <person name="Hoffmeister D."/>
            <person name="Hoegberg N."/>
            <person name="Martin F."/>
            <person name="Grigoriev I.V."/>
            <person name="Watkinson S.C."/>
        </authorList>
    </citation>
    <scope>NUCLEOTIDE SEQUENCE [LARGE SCALE GENOMIC DNA]</scope>
    <source>
        <strain evidence="3">strain S7.3</strain>
    </source>
</reference>
<feature type="region of interest" description="Disordered" evidence="1">
    <location>
        <begin position="20"/>
        <end position="56"/>
    </location>
</feature>
<dbReference type="EMBL" id="GL945480">
    <property type="protein sequence ID" value="EGN99089.1"/>
    <property type="molecule type" value="Genomic_DNA"/>
</dbReference>
<evidence type="ECO:0000313" key="3">
    <source>
        <dbReference type="Proteomes" id="UP000008063"/>
    </source>
</evidence>
<organism evidence="3">
    <name type="scientific">Serpula lacrymans var. lacrymans (strain S7.3)</name>
    <name type="common">Dry rot fungus</name>
    <dbReference type="NCBI Taxonomy" id="936435"/>
    <lineage>
        <taxon>Eukaryota</taxon>
        <taxon>Fungi</taxon>
        <taxon>Dikarya</taxon>
        <taxon>Basidiomycota</taxon>
        <taxon>Agaricomycotina</taxon>
        <taxon>Agaricomycetes</taxon>
        <taxon>Agaricomycetidae</taxon>
        <taxon>Boletales</taxon>
        <taxon>Coniophorineae</taxon>
        <taxon>Serpulaceae</taxon>
        <taxon>Serpula</taxon>
    </lineage>
</organism>
<dbReference type="STRING" id="936435.F8PYX6"/>
<dbReference type="InParanoid" id="F8PYX6"/>
<feature type="compositionally biased region" description="Polar residues" evidence="1">
    <location>
        <begin position="163"/>
        <end position="172"/>
    </location>
</feature>
<feature type="compositionally biased region" description="Basic residues" evidence="1">
    <location>
        <begin position="23"/>
        <end position="36"/>
    </location>
</feature>
<sequence>MNRTLSPVLAEHIDVKPNVSSAAHRRQSFTRSRSPHVRTLGHNAGNGIGPHPFSPSPLSHRHRSLPQLYSVLSMVLSLQVPLPFIGTWTVCMDTRKAGESVLLLGTLLYMDWKISGTLLDSRGSDPSLSLELYTLIIISFIYIVWTHSSLTRTSSTPSSTSSIPEQLRTSPSPRVEARENRRHTVHSPPGGIPRKSHFSFAWMTVPKNYRESSDDGILTGFLLGPIIASAMLYSSLQQAASASSPDYSPLPRAWRIEEPRVLLN</sequence>
<dbReference type="HOGENOM" id="CLU_1055839_0_0_1"/>